<sequence>MYGRDTIRYAVGNHVWTVTEEEPLVAVIAPGQENYYALGPTMHIARTDYYDLDEYRKQNVFFRRRHQQRYKLSRPRVTGNGLTGIYIDSIGANLYGMVSFHMYGRDLSATQEAKLLKLFDSITFTAIQNSCNTAMVDAVRSGK</sequence>
<protein>
    <recommendedName>
        <fullName evidence="3">GAF domain-containing protein</fullName>
    </recommendedName>
</protein>
<dbReference type="EMBL" id="BMHT01000011">
    <property type="protein sequence ID" value="GGF27312.1"/>
    <property type="molecule type" value="Genomic_DNA"/>
</dbReference>
<accession>A0ABQ1UWX6</accession>
<keyword evidence="2" id="KW-1185">Reference proteome</keyword>
<gene>
    <name evidence="1" type="ORF">GCM10011383_43700</name>
</gene>
<evidence type="ECO:0000313" key="2">
    <source>
        <dbReference type="Proteomes" id="UP000632273"/>
    </source>
</evidence>
<proteinExistence type="predicted"/>
<organism evidence="1 2">
    <name type="scientific">Hymenobacter cavernae</name>
    <dbReference type="NCBI Taxonomy" id="2044852"/>
    <lineage>
        <taxon>Bacteria</taxon>
        <taxon>Pseudomonadati</taxon>
        <taxon>Bacteroidota</taxon>
        <taxon>Cytophagia</taxon>
        <taxon>Cytophagales</taxon>
        <taxon>Hymenobacteraceae</taxon>
        <taxon>Hymenobacter</taxon>
    </lineage>
</organism>
<name>A0ABQ1UWX6_9BACT</name>
<reference evidence="2" key="1">
    <citation type="journal article" date="2019" name="Int. J. Syst. Evol. Microbiol.">
        <title>The Global Catalogue of Microorganisms (GCM) 10K type strain sequencing project: providing services to taxonomists for standard genome sequencing and annotation.</title>
        <authorList>
            <consortium name="The Broad Institute Genomics Platform"/>
            <consortium name="The Broad Institute Genome Sequencing Center for Infectious Disease"/>
            <person name="Wu L."/>
            <person name="Ma J."/>
        </authorList>
    </citation>
    <scope>NUCLEOTIDE SEQUENCE [LARGE SCALE GENOMIC DNA]</scope>
    <source>
        <strain evidence="2">CGMCC 1.15197</strain>
    </source>
</reference>
<evidence type="ECO:0000313" key="1">
    <source>
        <dbReference type="EMBL" id="GGF27312.1"/>
    </source>
</evidence>
<comment type="caution">
    <text evidence="1">The sequence shown here is derived from an EMBL/GenBank/DDBJ whole genome shotgun (WGS) entry which is preliminary data.</text>
</comment>
<evidence type="ECO:0008006" key="3">
    <source>
        <dbReference type="Google" id="ProtNLM"/>
    </source>
</evidence>
<dbReference type="Proteomes" id="UP000632273">
    <property type="component" value="Unassembled WGS sequence"/>
</dbReference>